<organism evidence="11 12">
    <name type="scientific">Candidatus Kaiserbacteria bacterium RIFCSPHIGHO2_02_FULL_50_50</name>
    <dbReference type="NCBI Taxonomy" id="1798492"/>
    <lineage>
        <taxon>Bacteria</taxon>
        <taxon>Candidatus Kaiseribacteriota</taxon>
    </lineage>
</organism>
<dbReference type="Gene3D" id="3.90.199.10">
    <property type="entry name" value="Topoisomerase II, domain 5"/>
    <property type="match status" value="1"/>
</dbReference>
<dbReference type="CDD" id="cd00187">
    <property type="entry name" value="TOP4c"/>
    <property type="match status" value="1"/>
</dbReference>
<feature type="active site" description="O-(5'-phospho-DNA)-tyrosine intermediate" evidence="8 9">
    <location>
        <position position="131"/>
    </location>
</feature>
<dbReference type="InterPro" id="IPR013758">
    <property type="entry name" value="Topo_IIA_A/C_ab"/>
</dbReference>
<evidence type="ECO:0000256" key="4">
    <source>
        <dbReference type="ARBA" id="ARBA00022840"/>
    </source>
</evidence>
<dbReference type="SMART" id="SM00434">
    <property type="entry name" value="TOP4c"/>
    <property type="match status" value="1"/>
</dbReference>
<dbReference type="GO" id="GO:0003677">
    <property type="term" value="F:DNA binding"/>
    <property type="evidence" value="ECO:0007669"/>
    <property type="project" value="UniProtKB-UniRule"/>
</dbReference>
<evidence type="ECO:0000256" key="7">
    <source>
        <dbReference type="ARBA" id="ARBA00023235"/>
    </source>
</evidence>
<comment type="catalytic activity">
    <reaction evidence="1 8 9">
        <text>ATP-dependent breakage, passage and rejoining of double-stranded DNA.</text>
        <dbReference type="EC" id="5.6.2.2"/>
    </reaction>
</comment>
<dbReference type="NCBIfam" id="NF004044">
    <property type="entry name" value="PRK05561.1"/>
    <property type="match status" value="1"/>
</dbReference>
<proteinExistence type="inferred from homology"/>
<dbReference type="InterPro" id="IPR006691">
    <property type="entry name" value="GyrA/parC_rep"/>
</dbReference>
<dbReference type="Gene3D" id="1.10.268.10">
    <property type="entry name" value="Topoisomerase, domain 3"/>
    <property type="match status" value="1"/>
</dbReference>
<evidence type="ECO:0000256" key="5">
    <source>
        <dbReference type="ARBA" id="ARBA00023029"/>
    </source>
</evidence>
<dbReference type="Pfam" id="PF00521">
    <property type="entry name" value="DNA_topoisoIV"/>
    <property type="match status" value="1"/>
</dbReference>
<dbReference type="NCBIfam" id="TIGR01063">
    <property type="entry name" value="gyrA"/>
    <property type="match status" value="1"/>
</dbReference>
<comment type="subcellular location">
    <subcellularLocation>
        <location evidence="8">Cytoplasm</location>
    </subcellularLocation>
</comment>
<reference evidence="11 12" key="1">
    <citation type="journal article" date="2016" name="Nat. Commun.">
        <title>Thousands of microbial genomes shed light on interconnected biogeochemical processes in an aquifer system.</title>
        <authorList>
            <person name="Anantharaman K."/>
            <person name="Brown C.T."/>
            <person name="Hug L.A."/>
            <person name="Sharon I."/>
            <person name="Castelle C.J."/>
            <person name="Probst A.J."/>
            <person name="Thomas B.C."/>
            <person name="Singh A."/>
            <person name="Wilkins M.J."/>
            <person name="Karaoz U."/>
            <person name="Brodie E.L."/>
            <person name="Williams K.H."/>
            <person name="Hubbard S.S."/>
            <person name="Banfield J.F."/>
        </authorList>
    </citation>
    <scope>NUCLEOTIDE SEQUENCE [LARGE SCALE GENOMIC DNA]</scope>
</reference>
<dbReference type="FunFam" id="3.30.1360.40:FF:000002">
    <property type="entry name" value="DNA gyrase subunit A"/>
    <property type="match status" value="1"/>
</dbReference>
<gene>
    <name evidence="8" type="primary">gyrA</name>
    <name evidence="11" type="ORF">A3C89_02740</name>
</gene>
<keyword evidence="4 8" id="KW-0067">ATP-binding</keyword>
<dbReference type="PROSITE" id="PS52040">
    <property type="entry name" value="TOPO_IIA"/>
    <property type="match status" value="1"/>
</dbReference>
<sequence length="823" mass="90337">MAKKTVAPEVPVAVRGVQPHNITDEMRKSYIDYAMTVITGRALPDARDGLKPVHRRILYAMRLNGLTASARFRKSATVVGDVLGSFHPHGDASVYDAMVKMAQDFSMRYPLVLGQGNFGSIDGDNAAAYRYTEAKMAKLAEEMLRDLEKDTVDWNPNFDGTKKEPSVLPAAVPNLLLNGVLGIAVGMATNIPPHNLKELVDATTHLIENPDATVHDLLQFVKGPDFPLGAIAFNQKDIAHAYTNGRGGVTVRGQAEIVEDKRGNYAIIITSIPYRVIKATMIERIADLVRDKKIEGIRDLRDESTTDIRVVIELKQGANPQTVLNKLYKLTQLEEAFHYNMVALVDGVPQTLSLKGLLEEFVKHREVIVKRRTAYDLAKAQDREHILLGLKLALDHIDEIIKTIRAAKDVPTAHAALMKQFKFSPVQAQAILDMRLQKLAGLERKKVEDELREVQKLIKELTAILKSRTKMLAIIKEELVAIGDKFGDERRTKIVKGGVKEISEEDLVPDEESVLVLTQGGYVKRTNPSEYRTQKRGGVGVIDLSTKEEDAVIKLLTSSAHSDILFFTSAGKVYRTKMYEIPEGKRATKGKAMANFIPISGDERVTSILAVRKDDWNGDWSLMMTTRNGVVKKSDAGEFKDVRRSGLIAMGLKGDDELISAQFVGKGDTISLITAGAQSIRFAESDVREMGRAAGGVTGMKIAKGDHIVSAEVIRADAEKNSSILIVMEKGFGKMTEVSEYKVQGRAGSGIRTAKVTEKTGKIIGAQIITEADKDGGELIVMSKKGQVIKTPLKSISTLSRDTQGVTIMKMHAGDSIASIVSF</sequence>
<dbReference type="Pfam" id="PF03989">
    <property type="entry name" value="DNA_gyraseA_C"/>
    <property type="match status" value="6"/>
</dbReference>
<name>A0A1F6DED6_9BACT</name>
<dbReference type="GO" id="GO:0005524">
    <property type="term" value="F:ATP binding"/>
    <property type="evidence" value="ECO:0007669"/>
    <property type="project" value="UniProtKB-UniRule"/>
</dbReference>
<protein>
    <recommendedName>
        <fullName evidence="8">DNA gyrase subunit A</fullName>
        <ecNumber evidence="8">5.6.2.2</ecNumber>
    </recommendedName>
</protein>
<dbReference type="InterPro" id="IPR035516">
    <property type="entry name" value="Gyrase/topoIV_suA_C"/>
</dbReference>
<dbReference type="GO" id="GO:0034335">
    <property type="term" value="F:DNA negative supercoiling activity"/>
    <property type="evidence" value="ECO:0007669"/>
    <property type="project" value="UniProtKB-ARBA"/>
</dbReference>
<feature type="short sequence motif" description="GyrA-box" evidence="8">
    <location>
        <begin position="534"/>
        <end position="540"/>
    </location>
</feature>
<dbReference type="GO" id="GO:0005694">
    <property type="term" value="C:chromosome"/>
    <property type="evidence" value="ECO:0007669"/>
    <property type="project" value="InterPro"/>
</dbReference>
<evidence type="ECO:0000256" key="6">
    <source>
        <dbReference type="ARBA" id="ARBA00023125"/>
    </source>
</evidence>
<dbReference type="Gene3D" id="2.120.10.90">
    <property type="entry name" value="DNA gyrase/topoisomerase IV, subunit A, C-terminal"/>
    <property type="match status" value="1"/>
</dbReference>
<comment type="miscellaneous">
    <text evidence="8">Few gyrases are as efficient as E.coli at forming negative supercoils. Not all organisms have 2 type II topoisomerases; in organisms with a single type II topoisomerase this enzyme also has to decatenate newly replicated chromosomes.</text>
</comment>
<comment type="subunit">
    <text evidence="8">Heterotetramer, composed of two GyrA and two GyrB chains. In the heterotetramer, GyrA contains the active site tyrosine that forms a transient covalent intermediate with DNA, while GyrB binds cofactors and catalyzes ATP hydrolysis.</text>
</comment>
<dbReference type="PANTHER" id="PTHR43493:SF5">
    <property type="entry name" value="DNA GYRASE SUBUNIT A, CHLOROPLASTIC_MITOCHONDRIAL"/>
    <property type="match status" value="1"/>
</dbReference>
<dbReference type="EMBL" id="MFLF01000016">
    <property type="protein sequence ID" value="OGG59392.1"/>
    <property type="molecule type" value="Genomic_DNA"/>
</dbReference>
<dbReference type="GO" id="GO:0005737">
    <property type="term" value="C:cytoplasm"/>
    <property type="evidence" value="ECO:0007669"/>
    <property type="project" value="UniProtKB-SubCell"/>
</dbReference>
<dbReference type="AlphaFoldDB" id="A0A1F6DED6"/>
<comment type="similarity">
    <text evidence="2 8">Belongs to the type II topoisomerase GyrA/ParC subunit family.</text>
</comment>
<dbReference type="EC" id="5.6.2.2" evidence="8"/>
<dbReference type="InterPro" id="IPR013757">
    <property type="entry name" value="Topo_IIA_A_a_sf"/>
</dbReference>
<dbReference type="GO" id="GO:0009330">
    <property type="term" value="C:DNA topoisomerase type II (double strand cut, ATP-hydrolyzing) complex"/>
    <property type="evidence" value="ECO:0007669"/>
    <property type="project" value="TreeGrafter"/>
</dbReference>
<dbReference type="Gene3D" id="3.30.1360.40">
    <property type="match status" value="1"/>
</dbReference>
<evidence type="ECO:0000256" key="8">
    <source>
        <dbReference type="HAMAP-Rule" id="MF_01897"/>
    </source>
</evidence>
<keyword evidence="8" id="KW-0963">Cytoplasm</keyword>
<evidence type="ECO:0000256" key="9">
    <source>
        <dbReference type="PROSITE-ProRule" id="PRU01384"/>
    </source>
</evidence>
<dbReference type="PANTHER" id="PTHR43493">
    <property type="entry name" value="DNA GYRASE/TOPOISOMERASE SUBUNIT A"/>
    <property type="match status" value="1"/>
</dbReference>
<dbReference type="STRING" id="1798492.A3C89_02740"/>
<dbReference type="InterPro" id="IPR013760">
    <property type="entry name" value="Topo_IIA-like_dom_sf"/>
</dbReference>
<dbReference type="InterPro" id="IPR050220">
    <property type="entry name" value="Type_II_DNA_Topoisomerases"/>
</dbReference>
<evidence type="ECO:0000256" key="3">
    <source>
        <dbReference type="ARBA" id="ARBA00022741"/>
    </source>
</evidence>
<keyword evidence="3 8" id="KW-0547">Nucleotide-binding</keyword>
<keyword evidence="5 8" id="KW-0799">Topoisomerase</keyword>
<dbReference type="GO" id="GO:0006265">
    <property type="term" value="P:DNA topological change"/>
    <property type="evidence" value="ECO:0007669"/>
    <property type="project" value="UniProtKB-UniRule"/>
</dbReference>
<dbReference type="InterPro" id="IPR002205">
    <property type="entry name" value="Topo_IIA_dom_A"/>
</dbReference>
<evidence type="ECO:0000256" key="1">
    <source>
        <dbReference type="ARBA" id="ARBA00000185"/>
    </source>
</evidence>
<comment type="function">
    <text evidence="8">A type II topoisomerase that negatively supercoils closed circular double-stranded (ds) DNA in an ATP-dependent manner to modulate DNA topology and maintain chromosomes in an underwound state. Negative supercoiling favors strand separation, and DNA replication, transcription, recombination and repair, all of which involve strand separation. Also able to catalyze the interconversion of other topological isomers of dsDNA rings, including catenanes and knotted rings. Type II topoisomerases break and join 2 DNA strands simultaneously in an ATP-dependent manner.</text>
</comment>
<dbReference type="NCBIfam" id="NF004043">
    <property type="entry name" value="PRK05560.1"/>
    <property type="match status" value="1"/>
</dbReference>
<keyword evidence="7 8" id="KW-0413">Isomerase</keyword>
<evidence type="ECO:0000256" key="2">
    <source>
        <dbReference type="ARBA" id="ARBA00008263"/>
    </source>
</evidence>
<dbReference type="HAMAP" id="MF_01897">
    <property type="entry name" value="GyrA"/>
    <property type="match status" value="1"/>
</dbReference>
<dbReference type="SUPFAM" id="SSF56719">
    <property type="entry name" value="Type II DNA topoisomerase"/>
    <property type="match status" value="1"/>
</dbReference>
<dbReference type="InterPro" id="IPR005743">
    <property type="entry name" value="GyrA"/>
</dbReference>
<feature type="domain" description="Topo IIA-type catalytic" evidence="10">
    <location>
        <begin position="43"/>
        <end position="507"/>
    </location>
</feature>
<comment type="caution">
    <text evidence="11">The sequence shown here is derived from an EMBL/GenBank/DDBJ whole genome shotgun (WGS) entry which is preliminary data.</text>
</comment>
<evidence type="ECO:0000313" key="12">
    <source>
        <dbReference type="Proteomes" id="UP000178794"/>
    </source>
</evidence>
<dbReference type="Proteomes" id="UP000178794">
    <property type="component" value="Unassembled WGS sequence"/>
</dbReference>
<dbReference type="FunFam" id="1.10.268.10:FF:000001">
    <property type="entry name" value="DNA gyrase subunit A"/>
    <property type="match status" value="1"/>
</dbReference>
<keyword evidence="6 8" id="KW-0238">DNA-binding</keyword>
<dbReference type="SUPFAM" id="SSF101904">
    <property type="entry name" value="GyrA/ParC C-terminal domain-like"/>
    <property type="match status" value="1"/>
</dbReference>
<dbReference type="GO" id="GO:0006261">
    <property type="term" value="P:DNA-templated DNA replication"/>
    <property type="evidence" value="ECO:0007669"/>
    <property type="project" value="UniProtKB-UniRule"/>
</dbReference>
<evidence type="ECO:0000313" key="11">
    <source>
        <dbReference type="EMBL" id="OGG59392.1"/>
    </source>
</evidence>
<accession>A0A1F6DED6</accession>
<evidence type="ECO:0000259" key="10">
    <source>
        <dbReference type="PROSITE" id="PS52040"/>
    </source>
</evidence>